<dbReference type="PANTHER" id="PTHR24113">
    <property type="entry name" value="RAN GTPASE-ACTIVATING PROTEIN 1"/>
    <property type="match status" value="1"/>
</dbReference>
<gene>
    <name evidence="5" type="ORF">ACA1_227770</name>
</gene>
<name>L8HB11_ACACF</name>
<dbReference type="EMBL" id="KB007901">
    <property type="protein sequence ID" value="ELR21576.1"/>
    <property type="molecule type" value="Genomic_DNA"/>
</dbReference>
<sequence>MGGCFGKGLTKTEMAIVEARALQKHDHDVNEVNLLLDDPFPFHVWEEITSLLRLPHNRQQIELLQVRPDEYWDAPTSGRAALGDQRIETLAAALANSSTEERAWRDAAQIAMGDGGSDGSEQSQEAPSPPALKSLYLDFNNIGPDGAKHLARMIHLMDHRQACALATLSLNNNRIGDEGAIALARAIRGNHSLQRIFLRDNAIGPAGSQALADAVAANGTLLEVDMAGNQGEAAIQSIADALARNKRQ</sequence>
<dbReference type="AlphaFoldDB" id="L8HB11"/>
<evidence type="ECO:0000313" key="5">
    <source>
        <dbReference type="EMBL" id="ELR21576.1"/>
    </source>
</evidence>
<organism evidence="5 6">
    <name type="scientific">Acanthamoeba castellanii (strain ATCC 30010 / Neff)</name>
    <dbReference type="NCBI Taxonomy" id="1257118"/>
    <lineage>
        <taxon>Eukaryota</taxon>
        <taxon>Amoebozoa</taxon>
        <taxon>Discosea</taxon>
        <taxon>Longamoebia</taxon>
        <taxon>Centramoebida</taxon>
        <taxon>Acanthamoebidae</taxon>
        <taxon>Acanthamoeba</taxon>
    </lineage>
</organism>
<dbReference type="RefSeq" id="XP_004346521.1">
    <property type="nucleotide sequence ID" value="XM_004346471.1"/>
</dbReference>
<dbReference type="OrthoDB" id="120976at2759"/>
<keyword evidence="6" id="KW-1185">Reference proteome</keyword>
<reference evidence="5 6" key="1">
    <citation type="journal article" date="2013" name="Genome Biol.">
        <title>Genome of Acanthamoeba castellanii highlights extensive lateral gene transfer and early evolution of tyrosine kinase signaling.</title>
        <authorList>
            <person name="Clarke M."/>
            <person name="Lohan A.J."/>
            <person name="Liu B."/>
            <person name="Lagkouvardos I."/>
            <person name="Roy S."/>
            <person name="Zafar N."/>
            <person name="Bertelli C."/>
            <person name="Schilde C."/>
            <person name="Kianianmomeni A."/>
            <person name="Burglin T.R."/>
            <person name="Frech C."/>
            <person name="Turcotte B."/>
            <person name="Kopec K.O."/>
            <person name="Synnott J.M."/>
            <person name="Choo C."/>
            <person name="Paponov I."/>
            <person name="Finkler A."/>
            <person name="Soon Heng Tan C."/>
            <person name="Hutchins A.P."/>
            <person name="Weinmeier T."/>
            <person name="Rattei T."/>
            <person name="Chu J.S."/>
            <person name="Gimenez G."/>
            <person name="Irimia M."/>
            <person name="Rigden D.J."/>
            <person name="Fitzpatrick D.A."/>
            <person name="Lorenzo-Morales J."/>
            <person name="Bateman A."/>
            <person name="Chiu C.H."/>
            <person name="Tang P."/>
            <person name="Hegemann P."/>
            <person name="Fromm H."/>
            <person name="Raoult D."/>
            <person name="Greub G."/>
            <person name="Miranda-Saavedra D."/>
            <person name="Chen N."/>
            <person name="Nash P."/>
            <person name="Ginger M.L."/>
            <person name="Horn M."/>
            <person name="Schaap P."/>
            <person name="Caler L."/>
            <person name="Loftus B."/>
        </authorList>
    </citation>
    <scope>NUCLEOTIDE SEQUENCE [LARGE SCALE GENOMIC DNA]</scope>
    <source>
        <strain evidence="5 6">Neff</strain>
    </source>
</reference>
<dbReference type="GO" id="GO:0048471">
    <property type="term" value="C:perinuclear region of cytoplasm"/>
    <property type="evidence" value="ECO:0007669"/>
    <property type="project" value="TreeGrafter"/>
</dbReference>
<evidence type="ECO:0000256" key="4">
    <source>
        <dbReference type="SAM" id="MobiDB-lite"/>
    </source>
</evidence>
<accession>L8HB11</accession>
<proteinExistence type="predicted"/>
<dbReference type="GeneID" id="14922479"/>
<dbReference type="InterPro" id="IPR027038">
    <property type="entry name" value="RanGap"/>
</dbReference>
<dbReference type="VEuPathDB" id="AmoebaDB:ACA1_227770"/>
<evidence type="ECO:0000256" key="3">
    <source>
        <dbReference type="ARBA" id="ARBA00022737"/>
    </source>
</evidence>
<protein>
    <recommendedName>
        <fullName evidence="7">Leucine rich repeat domain containing protein</fullName>
    </recommendedName>
</protein>
<evidence type="ECO:0000256" key="2">
    <source>
        <dbReference type="ARBA" id="ARBA00022614"/>
    </source>
</evidence>
<dbReference type="GO" id="GO:0006913">
    <property type="term" value="P:nucleocytoplasmic transport"/>
    <property type="evidence" value="ECO:0007669"/>
    <property type="project" value="TreeGrafter"/>
</dbReference>
<dbReference type="Proteomes" id="UP000011083">
    <property type="component" value="Unassembled WGS sequence"/>
</dbReference>
<dbReference type="GO" id="GO:0031267">
    <property type="term" value="F:small GTPase binding"/>
    <property type="evidence" value="ECO:0007669"/>
    <property type="project" value="TreeGrafter"/>
</dbReference>
<keyword evidence="3" id="KW-0677">Repeat</keyword>
<evidence type="ECO:0000256" key="1">
    <source>
        <dbReference type="ARBA" id="ARBA00022468"/>
    </source>
</evidence>
<dbReference type="InterPro" id="IPR032675">
    <property type="entry name" value="LRR_dom_sf"/>
</dbReference>
<evidence type="ECO:0000313" key="6">
    <source>
        <dbReference type="Proteomes" id="UP000011083"/>
    </source>
</evidence>
<dbReference type="GO" id="GO:0005096">
    <property type="term" value="F:GTPase activator activity"/>
    <property type="evidence" value="ECO:0007669"/>
    <property type="project" value="UniProtKB-KW"/>
</dbReference>
<dbReference type="InterPro" id="IPR001611">
    <property type="entry name" value="Leu-rich_rpt"/>
</dbReference>
<feature type="region of interest" description="Disordered" evidence="4">
    <location>
        <begin position="111"/>
        <end position="130"/>
    </location>
</feature>
<dbReference type="Gene3D" id="3.80.10.10">
    <property type="entry name" value="Ribonuclease Inhibitor"/>
    <property type="match status" value="1"/>
</dbReference>
<keyword evidence="1" id="KW-0343">GTPase activation</keyword>
<dbReference type="GO" id="GO:0005634">
    <property type="term" value="C:nucleus"/>
    <property type="evidence" value="ECO:0007669"/>
    <property type="project" value="TreeGrafter"/>
</dbReference>
<evidence type="ECO:0008006" key="7">
    <source>
        <dbReference type="Google" id="ProtNLM"/>
    </source>
</evidence>
<dbReference type="SMART" id="SM00368">
    <property type="entry name" value="LRR_RI"/>
    <property type="match status" value="4"/>
</dbReference>
<dbReference type="SUPFAM" id="SSF52047">
    <property type="entry name" value="RNI-like"/>
    <property type="match status" value="1"/>
</dbReference>
<dbReference type="Pfam" id="PF13516">
    <property type="entry name" value="LRR_6"/>
    <property type="match status" value="3"/>
</dbReference>
<dbReference type="KEGG" id="acan:ACA1_227770"/>
<keyword evidence="2" id="KW-0433">Leucine-rich repeat</keyword>
<dbReference type="GO" id="GO:0005829">
    <property type="term" value="C:cytosol"/>
    <property type="evidence" value="ECO:0007669"/>
    <property type="project" value="TreeGrafter"/>
</dbReference>
<dbReference type="PANTHER" id="PTHR24113:SF12">
    <property type="entry name" value="RAN GTPASE-ACTIVATING PROTEIN 1"/>
    <property type="match status" value="1"/>
</dbReference>